<sequence>MKSLESDDDDDDDDDEFWCAAPTLTPRASSTFCPGGNDPENLRSWSGPRAVVQLLRGAIFLALSTAPWPRASPQAVSTPSPPLSTSLPSRPISQRTLFVAGNCGGARYSFAHAVRSFYGPFGGSYTGAFLESNSSLPCESAPLRRHFWRALLRRPLPRRTCSCPSPVWRRAPASLLIYWDAADPGQTSWFVFCVLPCGRGISLGTVGAVAARRRPGAPWRWAFYFALVVGAAAVVVMVTRPETLATAILKQKAKRHRESIRSGQGYLEDGGGGGRGVAAGDV</sequence>
<dbReference type="SUPFAM" id="SSF103473">
    <property type="entry name" value="MFS general substrate transporter"/>
    <property type="match status" value="1"/>
</dbReference>
<protein>
    <submittedName>
        <fullName evidence="3">Uncharacterized protein</fullName>
    </submittedName>
</protein>
<evidence type="ECO:0000256" key="2">
    <source>
        <dbReference type="SAM" id="Phobius"/>
    </source>
</evidence>
<keyword evidence="2" id="KW-1133">Transmembrane helix</keyword>
<gene>
    <name evidence="3" type="ORF">BBO_06863</name>
</gene>
<name>A0A167AKH5_9HYPO</name>
<accession>A0A167AKH5</accession>
<reference evidence="3 4" key="1">
    <citation type="journal article" date="2016" name="Genome Biol. Evol.">
        <title>Divergent and convergent evolution of fungal pathogenicity.</title>
        <authorList>
            <person name="Shang Y."/>
            <person name="Xiao G."/>
            <person name="Zheng P."/>
            <person name="Cen K."/>
            <person name="Zhan S."/>
            <person name="Wang C."/>
        </authorList>
    </citation>
    <scope>NUCLEOTIDE SEQUENCE [LARGE SCALE GENOMIC DNA]</scope>
    <source>
        <strain evidence="3 4">RCEF 3172</strain>
    </source>
</reference>
<dbReference type="Proteomes" id="UP000076863">
    <property type="component" value="Unassembled WGS sequence"/>
</dbReference>
<keyword evidence="2" id="KW-0812">Transmembrane</keyword>
<evidence type="ECO:0000313" key="3">
    <source>
        <dbReference type="EMBL" id="OAA39010.1"/>
    </source>
</evidence>
<keyword evidence="2" id="KW-0472">Membrane</keyword>
<evidence type="ECO:0000313" key="4">
    <source>
        <dbReference type="Proteomes" id="UP000076863"/>
    </source>
</evidence>
<dbReference type="EMBL" id="AZHA01000024">
    <property type="protein sequence ID" value="OAA39010.1"/>
    <property type="molecule type" value="Genomic_DNA"/>
</dbReference>
<organism evidence="3 4">
    <name type="scientific">Beauveria brongniartii RCEF 3172</name>
    <dbReference type="NCBI Taxonomy" id="1081107"/>
    <lineage>
        <taxon>Eukaryota</taxon>
        <taxon>Fungi</taxon>
        <taxon>Dikarya</taxon>
        <taxon>Ascomycota</taxon>
        <taxon>Pezizomycotina</taxon>
        <taxon>Sordariomycetes</taxon>
        <taxon>Hypocreomycetidae</taxon>
        <taxon>Hypocreales</taxon>
        <taxon>Cordycipitaceae</taxon>
        <taxon>Beauveria</taxon>
        <taxon>Beauveria brongniartii</taxon>
    </lineage>
</organism>
<feature type="transmembrane region" description="Helical" evidence="2">
    <location>
        <begin position="189"/>
        <end position="209"/>
    </location>
</feature>
<comment type="caution">
    <text evidence="3">The sequence shown here is derived from an EMBL/GenBank/DDBJ whole genome shotgun (WGS) entry which is preliminary data.</text>
</comment>
<feature type="compositionally biased region" description="Gly residues" evidence="1">
    <location>
        <begin position="268"/>
        <end position="282"/>
    </location>
</feature>
<feature type="region of interest" description="Disordered" evidence="1">
    <location>
        <begin position="263"/>
        <end position="282"/>
    </location>
</feature>
<dbReference type="InterPro" id="IPR036259">
    <property type="entry name" value="MFS_trans_sf"/>
</dbReference>
<evidence type="ECO:0000256" key="1">
    <source>
        <dbReference type="SAM" id="MobiDB-lite"/>
    </source>
</evidence>
<proteinExistence type="predicted"/>
<keyword evidence="4" id="KW-1185">Reference proteome</keyword>
<feature type="transmembrane region" description="Helical" evidence="2">
    <location>
        <begin position="221"/>
        <end position="239"/>
    </location>
</feature>
<dbReference type="AlphaFoldDB" id="A0A167AKH5"/>